<feature type="region of interest" description="Disordered" evidence="1">
    <location>
        <begin position="1"/>
        <end position="33"/>
    </location>
</feature>
<organism evidence="2 3">
    <name type="scientific">Quillaja saponaria</name>
    <name type="common">Soap bark tree</name>
    <dbReference type="NCBI Taxonomy" id="32244"/>
    <lineage>
        <taxon>Eukaryota</taxon>
        <taxon>Viridiplantae</taxon>
        <taxon>Streptophyta</taxon>
        <taxon>Embryophyta</taxon>
        <taxon>Tracheophyta</taxon>
        <taxon>Spermatophyta</taxon>
        <taxon>Magnoliopsida</taxon>
        <taxon>eudicotyledons</taxon>
        <taxon>Gunneridae</taxon>
        <taxon>Pentapetalae</taxon>
        <taxon>rosids</taxon>
        <taxon>fabids</taxon>
        <taxon>Fabales</taxon>
        <taxon>Quillajaceae</taxon>
        <taxon>Quillaja</taxon>
    </lineage>
</organism>
<keyword evidence="2" id="KW-0240">DNA-directed RNA polymerase</keyword>
<dbReference type="Pfam" id="PF05132">
    <property type="entry name" value="RNA_pol_Rpc4"/>
    <property type="match status" value="1"/>
</dbReference>
<dbReference type="InterPro" id="IPR007811">
    <property type="entry name" value="RPC4"/>
</dbReference>
<evidence type="ECO:0000313" key="3">
    <source>
        <dbReference type="Proteomes" id="UP001163823"/>
    </source>
</evidence>
<dbReference type="PANTHER" id="PTHR13408">
    <property type="entry name" value="DNA-DIRECTED RNA POLYMERASE III"/>
    <property type="match status" value="1"/>
</dbReference>
<evidence type="ECO:0000313" key="2">
    <source>
        <dbReference type="EMBL" id="KAJ7949566.1"/>
    </source>
</evidence>
<evidence type="ECO:0000256" key="1">
    <source>
        <dbReference type="SAM" id="MobiDB-lite"/>
    </source>
</evidence>
<feature type="compositionally biased region" description="Basic residues" evidence="1">
    <location>
        <begin position="11"/>
        <end position="29"/>
    </location>
</feature>
<gene>
    <name evidence="2" type="ORF">O6P43_029888</name>
</gene>
<accession>A0AAD7L173</accession>
<sequence>MDQDQTSSTPRKVRFAPKAPNRKKPKTKAPKAEVVDIDNKEDAEAQALIRNFNENLARRGPKVETKPSIQVAFGPCTTSQTLLRTYGVANGRDSGKSSASLSKYNDDGKTVLSFPPTANAVKEGNDVCFSDVTDATSPKVKEGYKEPWDYHNSYYPTTLPLRRPYSGEPEPLDEVEFGEAAGNTEYDENAINPAKDLGLLEEGEGKKMYLFKLPVLPLFKQSLSVKGKEKVGTSPSLGGSGAVRKGCTLEELPGGYMGKMLVHKSGAIKLKLGETLYDVSPGSDDISTQDVMVINTAERDCCVLGELGKRAVVTPDVDHALTSLIDLS</sequence>
<dbReference type="PANTHER" id="PTHR13408:SF6">
    <property type="entry name" value="DNA BINDING PROTEIN"/>
    <property type="match status" value="1"/>
</dbReference>
<comment type="caution">
    <text evidence="2">The sequence shown here is derived from an EMBL/GenBank/DDBJ whole genome shotgun (WGS) entry which is preliminary data.</text>
</comment>
<feature type="compositionally biased region" description="Polar residues" evidence="1">
    <location>
        <begin position="1"/>
        <end position="10"/>
    </location>
</feature>
<dbReference type="EMBL" id="JARAOO010000012">
    <property type="protein sequence ID" value="KAJ7949566.1"/>
    <property type="molecule type" value="Genomic_DNA"/>
</dbReference>
<dbReference type="GO" id="GO:0003677">
    <property type="term" value="F:DNA binding"/>
    <property type="evidence" value="ECO:0007669"/>
    <property type="project" value="InterPro"/>
</dbReference>
<protein>
    <submittedName>
        <fullName evidence="2">DNA-directed RNA polymerase III subunit RPC4</fullName>
    </submittedName>
</protein>
<keyword evidence="2" id="KW-0804">Transcription</keyword>
<keyword evidence="3" id="KW-1185">Reference proteome</keyword>
<dbReference type="GO" id="GO:0042797">
    <property type="term" value="P:tRNA transcription by RNA polymerase III"/>
    <property type="evidence" value="ECO:0007669"/>
    <property type="project" value="TreeGrafter"/>
</dbReference>
<proteinExistence type="predicted"/>
<dbReference type="AlphaFoldDB" id="A0AAD7L173"/>
<name>A0AAD7L173_QUISA</name>
<dbReference type="Proteomes" id="UP001163823">
    <property type="component" value="Chromosome 12"/>
</dbReference>
<reference evidence="2" key="1">
    <citation type="journal article" date="2023" name="Science">
        <title>Elucidation of the pathway for biosynthesis of saponin adjuvants from the soapbark tree.</title>
        <authorList>
            <person name="Reed J."/>
            <person name="Orme A."/>
            <person name="El-Demerdash A."/>
            <person name="Owen C."/>
            <person name="Martin L.B.B."/>
            <person name="Misra R.C."/>
            <person name="Kikuchi S."/>
            <person name="Rejzek M."/>
            <person name="Martin A.C."/>
            <person name="Harkess A."/>
            <person name="Leebens-Mack J."/>
            <person name="Louveau T."/>
            <person name="Stephenson M.J."/>
            <person name="Osbourn A."/>
        </authorList>
    </citation>
    <scope>NUCLEOTIDE SEQUENCE</scope>
    <source>
        <strain evidence="2">S10</strain>
    </source>
</reference>
<dbReference type="GO" id="GO:0005666">
    <property type="term" value="C:RNA polymerase III complex"/>
    <property type="evidence" value="ECO:0007669"/>
    <property type="project" value="InterPro"/>
</dbReference>